<name>A0ABX3ZEB8_9BACL</name>
<proteinExistence type="predicted"/>
<accession>A0ABX3ZEB8</accession>
<keyword evidence="1" id="KW-1133">Transmembrane helix</keyword>
<keyword evidence="3" id="KW-1185">Reference proteome</keyword>
<gene>
    <name evidence="2" type="ORF">CBM15_14735</name>
</gene>
<protein>
    <submittedName>
        <fullName evidence="2">Uncharacterized protein</fullName>
    </submittedName>
</protein>
<feature type="transmembrane region" description="Helical" evidence="1">
    <location>
        <begin position="18"/>
        <end position="41"/>
    </location>
</feature>
<evidence type="ECO:0000313" key="3">
    <source>
        <dbReference type="Proteomes" id="UP000196594"/>
    </source>
</evidence>
<dbReference type="Proteomes" id="UP000196594">
    <property type="component" value="Unassembled WGS sequence"/>
</dbReference>
<organism evidence="2 3">
    <name type="scientific">Solibacillus kalamii</name>
    <dbReference type="NCBI Taxonomy" id="1748298"/>
    <lineage>
        <taxon>Bacteria</taxon>
        <taxon>Bacillati</taxon>
        <taxon>Bacillota</taxon>
        <taxon>Bacilli</taxon>
        <taxon>Bacillales</taxon>
        <taxon>Caryophanaceae</taxon>
        <taxon>Solibacillus</taxon>
    </lineage>
</organism>
<evidence type="ECO:0000256" key="1">
    <source>
        <dbReference type="SAM" id="Phobius"/>
    </source>
</evidence>
<dbReference type="RefSeq" id="WP_008405853.1">
    <property type="nucleotide sequence ID" value="NZ_JAFBEY010000008.1"/>
</dbReference>
<comment type="caution">
    <text evidence="2">The sequence shown here is derived from an EMBL/GenBank/DDBJ whole genome shotgun (WGS) entry which is preliminary data.</text>
</comment>
<sequence>MAQQNSSKEMSGNKMVKIIVGTILVASVVIVIVIQAFYMLWEPKDPKQIELNKSEESSEAYAVVLPFEEQLYIG</sequence>
<keyword evidence="1" id="KW-0812">Transmembrane</keyword>
<keyword evidence="1" id="KW-0472">Membrane</keyword>
<evidence type="ECO:0000313" key="2">
    <source>
        <dbReference type="EMBL" id="OUZ38036.1"/>
    </source>
</evidence>
<reference evidence="2 3" key="1">
    <citation type="journal article" date="2017" name="Int. J. Syst. Evol. Microbiol.">
        <title>Solibacillus kalamii sp. nov., isolated from a high-efficiency particulate arrestance filter system used in the International Space Station.</title>
        <authorList>
            <person name="Checinska Sielaff A."/>
            <person name="Kumar R.M."/>
            <person name="Pal D."/>
            <person name="Mayilraj S."/>
            <person name="Venkateswaran K."/>
        </authorList>
    </citation>
    <scope>NUCLEOTIDE SEQUENCE [LARGE SCALE GENOMIC DNA]</scope>
    <source>
        <strain evidence="2 3">ISSFR-015</strain>
    </source>
</reference>
<dbReference type="EMBL" id="NHNT01000011">
    <property type="protein sequence ID" value="OUZ38036.1"/>
    <property type="molecule type" value="Genomic_DNA"/>
</dbReference>